<dbReference type="EMBL" id="BLLF01000311">
    <property type="protein sequence ID" value="GFH10386.1"/>
    <property type="molecule type" value="Genomic_DNA"/>
</dbReference>
<reference evidence="2 3" key="1">
    <citation type="submission" date="2020-02" db="EMBL/GenBank/DDBJ databases">
        <title>Draft genome sequence of Haematococcus lacustris strain NIES-144.</title>
        <authorList>
            <person name="Morimoto D."/>
            <person name="Nakagawa S."/>
            <person name="Yoshida T."/>
            <person name="Sawayama S."/>
        </authorList>
    </citation>
    <scope>NUCLEOTIDE SEQUENCE [LARGE SCALE GENOMIC DNA]</scope>
    <source>
        <strain evidence="2 3">NIES-144</strain>
    </source>
</reference>
<evidence type="ECO:0000313" key="3">
    <source>
        <dbReference type="Proteomes" id="UP000485058"/>
    </source>
</evidence>
<evidence type="ECO:0000256" key="1">
    <source>
        <dbReference type="SAM" id="MobiDB-lite"/>
    </source>
</evidence>
<keyword evidence="3" id="KW-1185">Reference proteome</keyword>
<proteinExistence type="predicted"/>
<feature type="non-terminal residue" evidence="2">
    <location>
        <position position="814"/>
    </location>
</feature>
<feature type="region of interest" description="Disordered" evidence="1">
    <location>
        <begin position="555"/>
        <end position="575"/>
    </location>
</feature>
<name>A0A699YTV1_HAELA</name>
<feature type="compositionally biased region" description="Low complexity" evidence="1">
    <location>
        <begin position="559"/>
        <end position="575"/>
    </location>
</feature>
<feature type="non-terminal residue" evidence="2">
    <location>
        <position position="1"/>
    </location>
</feature>
<evidence type="ECO:0000313" key="2">
    <source>
        <dbReference type="EMBL" id="GFH10386.1"/>
    </source>
</evidence>
<protein>
    <submittedName>
        <fullName evidence="2">Uncharacterized protein</fullName>
    </submittedName>
</protein>
<sequence length="814" mass="87036">WKLGRQLAHGRVHVVIQLAVTFATVLPEAIQGSTGLSRLYCDMSRHRSSRTVLVCLALVVAIVQGSGGCLARKDSYSTHVSCCGAETETLPPTEYIPGLITVDPSSAVEQVDLRERMLLDSSQQSWESAAACEGLPTVYNSVSDKLSRRWATVDQSTVCWPVPNTLACPGITDGALRRVFRVPFVMLMARHCIHGLLRLGEFAQVPCLSSPNIFIAKADALNQLWGWVPANGSAGSFSYSCRFAMADGRPMYDWMTAPVCPGTPTPLTAEYDNSGRLWGYNVAGGQSCAFKSAAGMSMPLAAATSDKNSAAIAPTWSQAPACDYKLTDTNGVPDSFGRRWGAHADGSTCAFKSATGTPLHTWNTAPRCLQVDPVTSSSPPDSESHIWASDGSCAFKDAALSPIYTWPSAPRCQNQPSVGTAVPDFSGKLWGWESGSACAYRASDGSQVSFDLLRLWAPESETPGSPHRTGPVTRHLLATSGWWWAPACKNTVSTSYAIDKVDSSLLWGSDSGSSCAFKDSNGKPLQLYDITPVCTSNTQVVRDSVGRSWGWQDGRSCRATSAAPSPSSSPMATSTSTIMTFTSTPSGTVTKTWTSRGTCSQANLDQAATCPDLPTMDSAQVDSTGYLWGCNGASSCRYRYNGKLVSVLIALLSFLGFANRDHTACDVDLLCGTADWKLGPNSSTAANWLRLVGQSPLCPDTHIFQLAARCTGSLVGLRRKDLCFQRWKGGFPVFQQDLAAGNVASYYNDGMTHVGGHALIRQLLACQSILAADARRVGNRISNGSNQPKQDRGMLGVYRSADKLGGSMCSYATA</sequence>
<gene>
    <name evidence="2" type="ORF">HaLaN_05689</name>
</gene>
<dbReference type="AlphaFoldDB" id="A0A699YTV1"/>
<accession>A0A699YTV1</accession>
<organism evidence="2 3">
    <name type="scientific">Haematococcus lacustris</name>
    <name type="common">Green alga</name>
    <name type="synonym">Haematococcus pluvialis</name>
    <dbReference type="NCBI Taxonomy" id="44745"/>
    <lineage>
        <taxon>Eukaryota</taxon>
        <taxon>Viridiplantae</taxon>
        <taxon>Chlorophyta</taxon>
        <taxon>core chlorophytes</taxon>
        <taxon>Chlorophyceae</taxon>
        <taxon>CS clade</taxon>
        <taxon>Chlamydomonadales</taxon>
        <taxon>Haematococcaceae</taxon>
        <taxon>Haematococcus</taxon>
    </lineage>
</organism>
<comment type="caution">
    <text evidence="2">The sequence shown here is derived from an EMBL/GenBank/DDBJ whole genome shotgun (WGS) entry which is preliminary data.</text>
</comment>
<dbReference type="Proteomes" id="UP000485058">
    <property type="component" value="Unassembled WGS sequence"/>
</dbReference>